<name>A0A3L6SAR9_PANMI</name>
<organism evidence="5 6">
    <name type="scientific">Panicum miliaceum</name>
    <name type="common">Proso millet</name>
    <name type="synonym">Broomcorn millet</name>
    <dbReference type="NCBI Taxonomy" id="4540"/>
    <lineage>
        <taxon>Eukaryota</taxon>
        <taxon>Viridiplantae</taxon>
        <taxon>Streptophyta</taxon>
        <taxon>Embryophyta</taxon>
        <taxon>Tracheophyta</taxon>
        <taxon>Spermatophyta</taxon>
        <taxon>Magnoliopsida</taxon>
        <taxon>Liliopsida</taxon>
        <taxon>Poales</taxon>
        <taxon>Poaceae</taxon>
        <taxon>PACMAD clade</taxon>
        <taxon>Panicoideae</taxon>
        <taxon>Panicodae</taxon>
        <taxon>Paniceae</taxon>
        <taxon>Panicinae</taxon>
        <taxon>Panicum</taxon>
        <taxon>Panicum sect. Panicum</taxon>
    </lineage>
</organism>
<feature type="compositionally biased region" description="Polar residues" evidence="3">
    <location>
        <begin position="192"/>
        <end position="202"/>
    </location>
</feature>
<dbReference type="Pfam" id="PF13519">
    <property type="entry name" value="VWA_2"/>
    <property type="match status" value="1"/>
</dbReference>
<dbReference type="OrthoDB" id="1731724at2759"/>
<evidence type="ECO:0000256" key="1">
    <source>
        <dbReference type="ARBA" id="ARBA00044341"/>
    </source>
</evidence>
<keyword evidence="6" id="KW-1185">Reference proteome</keyword>
<evidence type="ECO:0000313" key="6">
    <source>
        <dbReference type="Proteomes" id="UP000275267"/>
    </source>
</evidence>
<dbReference type="PANTHER" id="PTHR10223:SF0">
    <property type="entry name" value="26S PROTEASOME NON-ATPASE REGULATORY SUBUNIT 4"/>
    <property type="match status" value="1"/>
</dbReference>
<gene>
    <name evidence="5" type="ORF">C2845_PM02G15680</name>
</gene>
<evidence type="ECO:0000259" key="4">
    <source>
        <dbReference type="Pfam" id="PF13519"/>
    </source>
</evidence>
<dbReference type="PANTHER" id="PTHR10223">
    <property type="entry name" value="26S PROTEASOME NON-ATPASE REGULATORY SUBUNIT 4"/>
    <property type="match status" value="1"/>
</dbReference>
<dbReference type="InterPro" id="IPR036465">
    <property type="entry name" value="vWFA_dom_sf"/>
</dbReference>
<feature type="region of interest" description="Disordered" evidence="3">
    <location>
        <begin position="303"/>
        <end position="340"/>
    </location>
</feature>
<dbReference type="GO" id="GO:0043161">
    <property type="term" value="P:proteasome-mediated ubiquitin-dependent protein catabolic process"/>
    <property type="evidence" value="ECO:0007669"/>
    <property type="project" value="TreeGrafter"/>
</dbReference>
<dbReference type="GO" id="GO:0005634">
    <property type="term" value="C:nucleus"/>
    <property type="evidence" value="ECO:0007669"/>
    <property type="project" value="TreeGrafter"/>
</dbReference>
<dbReference type="AlphaFoldDB" id="A0A3L6SAR9"/>
<dbReference type="GO" id="GO:0005829">
    <property type="term" value="C:cytosol"/>
    <property type="evidence" value="ECO:0007669"/>
    <property type="project" value="TreeGrafter"/>
</dbReference>
<dbReference type="Gene3D" id="1.10.287.3990">
    <property type="match status" value="1"/>
</dbReference>
<comment type="caution">
    <text evidence="5">The sequence shown here is derived from an EMBL/GenBank/DDBJ whole genome shotgun (WGS) entry which is preliminary data.</text>
</comment>
<dbReference type="SUPFAM" id="SSF53300">
    <property type="entry name" value="vWA-like"/>
    <property type="match status" value="1"/>
</dbReference>
<accession>A0A3L6SAR9</accession>
<dbReference type="InterPro" id="IPR027040">
    <property type="entry name" value="PSMD4"/>
</dbReference>
<dbReference type="InterPro" id="IPR002035">
    <property type="entry name" value="VWF_A"/>
</dbReference>
<reference evidence="6" key="1">
    <citation type="journal article" date="2019" name="Nat. Commun.">
        <title>The genome of broomcorn millet.</title>
        <authorList>
            <person name="Zou C."/>
            <person name="Miki D."/>
            <person name="Li D."/>
            <person name="Tang Q."/>
            <person name="Xiao L."/>
            <person name="Rajput S."/>
            <person name="Deng P."/>
            <person name="Jia W."/>
            <person name="Huang R."/>
            <person name="Zhang M."/>
            <person name="Sun Y."/>
            <person name="Hu J."/>
            <person name="Fu X."/>
            <person name="Schnable P.S."/>
            <person name="Li F."/>
            <person name="Zhang H."/>
            <person name="Feng B."/>
            <person name="Zhu X."/>
            <person name="Liu R."/>
            <person name="Schnable J.C."/>
            <person name="Zhu J.-K."/>
            <person name="Zhang H."/>
        </authorList>
    </citation>
    <scope>NUCLEOTIDE SEQUENCE [LARGE SCALE GENOMIC DNA]</scope>
</reference>
<evidence type="ECO:0000313" key="5">
    <source>
        <dbReference type="EMBL" id="RLN18110.1"/>
    </source>
</evidence>
<protein>
    <recommendedName>
        <fullName evidence="2">26S proteasome non-ATPase regulatory subunit 4 homolog</fullName>
    </recommendedName>
    <alternativeName>
        <fullName evidence="1">26S proteasome regulatory subunit RPN10</fullName>
    </alternativeName>
</protein>
<feature type="domain" description="VWFA" evidence="4">
    <location>
        <begin position="6"/>
        <end position="115"/>
    </location>
</feature>
<dbReference type="STRING" id="4540.A0A3L6SAR9"/>
<evidence type="ECO:0000256" key="2">
    <source>
        <dbReference type="ARBA" id="ARBA00071116"/>
    </source>
</evidence>
<feature type="compositionally biased region" description="Basic residues" evidence="3">
    <location>
        <begin position="303"/>
        <end position="318"/>
    </location>
</feature>
<sequence>MVLEATMICADNSEWMRNGDYRRSRFAEQSDAVATICNAKMQANRESSVGVLAMAGRGVSVIVKPTDDIGKVLARMHGLQIGGEANLTVAIQVAQLALKDRQNKQQQQRIIVFVGSPVIDDKDVLEAIGKKLKKNNVARSPILAEDQESVLAAGFEFGVDPNVDPDLALAFQVSIEEERARQEEAAEESSETKSTGQSLTSNDDIVMADAESKRNPYTEDKRNLQTLPGINLDNLSNKDLQEWHELLIGPSERSPSTSNNWGGLGGHATSAKNPRPSDHLIQWLEKLVPDTLQIPPLLRQGTKRTVHKRTRGPPHHLYHPMVLKNPTPENHNAKSRRIRRQHQSNIRRMTLLNLRRKLPLRPRRMLLYNQKLEQRS</sequence>
<dbReference type="Gene3D" id="3.40.50.410">
    <property type="entry name" value="von Willebrand factor, type A domain"/>
    <property type="match status" value="1"/>
</dbReference>
<dbReference type="FunFam" id="3.40.50.410:FF:000005">
    <property type="entry name" value="26S proteasome non-ATPase regulatory subunit 4"/>
    <property type="match status" value="1"/>
</dbReference>
<dbReference type="GO" id="GO:0008540">
    <property type="term" value="C:proteasome regulatory particle, base subcomplex"/>
    <property type="evidence" value="ECO:0007669"/>
    <property type="project" value="TreeGrafter"/>
</dbReference>
<evidence type="ECO:0000256" key="3">
    <source>
        <dbReference type="SAM" id="MobiDB-lite"/>
    </source>
</evidence>
<dbReference type="GO" id="GO:0031593">
    <property type="term" value="F:polyubiquitin modification-dependent protein binding"/>
    <property type="evidence" value="ECO:0007669"/>
    <property type="project" value="TreeGrafter"/>
</dbReference>
<feature type="region of interest" description="Disordered" evidence="3">
    <location>
        <begin position="250"/>
        <end position="274"/>
    </location>
</feature>
<dbReference type="Proteomes" id="UP000275267">
    <property type="component" value="Unassembled WGS sequence"/>
</dbReference>
<dbReference type="EMBL" id="PQIB02000005">
    <property type="protein sequence ID" value="RLN18110.1"/>
    <property type="molecule type" value="Genomic_DNA"/>
</dbReference>
<proteinExistence type="predicted"/>
<feature type="region of interest" description="Disordered" evidence="3">
    <location>
        <begin position="178"/>
        <end position="202"/>
    </location>
</feature>